<dbReference type="OrthoDB" id="4938287at2759"/>
<accession>E9DVV3</accession>
<dbReference type="AlphaFoldDB" id="E9DVV3"/>
<dbReference type="eggNOG" id="ENOG502RMN9">
    <property type="taxonomic scope" value="Eukaryota"/>
</dbReference>
<dbReference type="GeneID" id="19246062"/>
<keyword evidence="2" id="KW-1185">Reference proteome</keyword>
<reference evidence="1 2" key="1">
    <citation type="journal article" date="2011" name="PLoS Genet.">
        <title>Genome sequencing and comparative transcriptomics of the model entomopathogenic fungi Metarhizium anisopliae and M. acridum.</title>
        <authorList>
            <person name="Gao Q."/>
            <person name="Jin K."/>
            <person name="Ying S.H."/>
            <person name="Zhang Y."/>
            <person name="Xiao G."/>
            <person name="Shang Y."/>
            <person name="Duan Z."/>
            <person name="Hu X."/>
            <person name="Xie X.Q."/>
            <person name="Zhou G."/>
            <person name="Peng G."/>
            <person name="Luo Z."/>
            <person name="Huang W."/>
            <person name="Wang B."/>
            <person name="Fang W."/>
            <person name="Wang S."/>
            <person name="Zhong Y."/>
            <person name="Ma L.J."/>
            <person name="St Leger R.J."/>
            <person name="Zhao G.P."/>
            <person name="Pei Y."/>
            <person name="Feng M.G."/>
            <person name="Xia Y."/>
            <person name="Wang C."/>
        </authorList>
    </citation>
    <scope>NUCLEOTIDE SEQUENCE [LARGE SCALE GENOMIC DNA]</scope>
    <source>
        <strain evidence="1 2">CQMa 102</strain>
    </source>
</reference>
<protein>
    <submittedName>
        <fullName evidence="1">Uncharacterized protein</fullName>
    </submittedName>
</protein>
<gene>
    <name evidence="1" type="ORF">MAC_01751</name>
</gene>
<name>E9DVV3_METAQ</name>
<dbReference type="KEGG" id="maw:19246062"/>
<dbReference type="EMBL" id="GL698477">
    <property type="protein sequence ID" value="EFY92150.1"/>
    <property type="molecule type" value="Genomic_DNA"/>
</dbReference>
<sequence>MASTAGAKLPLPTPFGPAALASAPEAISKSPSMSAETGDVRMTPNTILALDLSPNETCMPLGSPVPLTSDTPLALDLASVNHNLIPAGPRVPLTARALFAHNLAYDGPSILLGSARPSSAVASAAHDDEKAPQPDPFQSFFYHTPVVPPVRRWFPSIVNSQQRTRSDRLIRRAGVDVLYTQAALMADEKRFDWERRFMGYFRWTPWSRQSGEDLVQWVRARGYDLSWGPHGKKVFETASQSGYPRKKYYPAFEAVLDEFTYRMQCMTLSAGIYNLVFARIHPDYYIVVPVGPSRPVYNPDDFSPMENTFIATWYPFWFLLLAELPGEDRYLTFRREFMRISDTLRGYYIERTPYWRGCSDRLQSVKSAKGFNLSC</sequence>
<dbReference type="HOGENOM" id="CLU_824076_0_0_1"/>
<evidence type="ECO:0000313" key="2">
    <source>
        <dbReference type="Proteomes" id="UP000002499"/>
    </source>
</evidence>
<proteinExistence type="predicted"/>
<dbReference type="InParanoid" id="E9DVV3"/>
<evidence type="ECO:0000313" key="1">
    <source>
        <dbReference type="EMBL" id="EFY92150.1"/>
    </source>
</evidence>
<organism evidence="2">
    <name type="scientific">Metarhizium acridum (strain CQMa 102)</name>
    <dbReference type="NCBI Taxonomy" id="655827"/>
    <lineage>
        <taxon>Eukaryota</taxon>
        <taxon>Fungi</taxon>
        <taxon>Dikarya</taxon>
        <taxon>Ascomycota</taxon>
        <taxon>Pezizomycotina</taxon>
        <taxon>Sordariomycetes</taxon>
        <taxon>Hypocreomycetidae</taxon>
        <taxon>Hypocreales</taxon>
        <taxon>Clavicipitaceae</taxon>
        <taxon>Metarhizium</taxon>
    </lineage>
</organism>
<dbReference type="RefSeq" id="XP_007808091.1">
    <property type="nucleotide sequence ID" value="XM_007809900.1"/>
</dbReference>
<dbReference type="Proteomes" id="UP000002499">
    <property type="component" value="Unassembled WGS sequence"/>
</dbReference>